<name>A0A3B0W7Z6_9ZZZZ</name>
<dbReference type="PANTHER" id="PTHR35093:SF8">
    <property type="entry name" value="OUTER MEMBRANE PROTEIN NMB0088-RELATED"/>
    <property type="match status" value="1"/>
</dbReference>
<comment type="subcellular location">
    <subcellularLocation>
        <location evidence="1">Cell outer membrane</location>
        <topology evidence="1">Multi-pass membrane protein</topology>
    </subcellularLocation>
</comment>
<dbReference type="Pfam" id="PF03349">
    <property type="entry name" value="Toluene_X"/>
    <property type="match status" value="1"/>
</dbReference>
<dbReference type="SUPFAM" id="SSF56935">
    <property type="entry name" value="Porins"/>
    <property type="match status" value="1"/>
</dbReference>
<dbReference type="GO" id="GO:0015483">
    <property type="term" value="F:long-chain fatty acid transporting porin activity"/>
    <property type="evidence" value="ECO:0007669"/>
    <property type="project" value="TreeGrafter"/>
</dbReference>
<dbReference type="GO" id="GO:0009279">
    <property type="term" value="C:cell outer membrane"/>
    <property type="evidence" value="ECO:0007669"/>
    <property type="project" value="UniProtKB-SubCell"/>
</dbReference>
<evidence type="ECO:0000313" key="7">
    <source>
        <dbReference type="EMBL" id="VAW52038.1"/>
    </source>
</evidence>
<proteinExistence type="predicted"/>
<dbReference type="PANTHER" id="PTHR35093">
    <property type="entry name" value="OUTER MEMBRANE PROTEIN NMB0088-RELATED"/>
    <property type="match status" value="1"/>
</dbReference>
<organism evidence="7">
    <name type="scientific">hydrothermal vent metagenome</name>
    <dbReference type="NCBI Taxonomy" id="652676"/>
    <lineage>
        <taxon>unclassified sequences</taxon>
        <taxon>metagenomes</taxon>
        <taxon>ecological metagenomes</taxon>
    </lineage>
</organism>
<reference evidence="7" key="1">
    <citation type="submission" date="2018-06" db="EMBL/GenBank/DDBJ databases">
        <authorList>
            <person name="Zhirakovskaya E."/>
        </authorList>
    </citation>
    <scope>NUCLEOTIDE SEQUENCE</scope>
</reference>
<evidence type="ECO:0000256" key="2">
    <source>
        <dbReference type="ARBA" id="ARBA00022452"/>
    </source>
</evidence>
<keyword evidence="4" id="KW-0732">Signal</keyword>
<keyword evidence="5" id="KW-0472">Membrane</keyword>
<accession>A0A3B0W7Z6</accession>
<keyword evidence="2" id="KW-1134">Transmembrane beta strand</keyword>
<keyword evidence="3" id="KW-0812">Transmembrane</keyword>
<evidence type="ECO:0000256" key="4">
    <source>
        <dbReference type="ARBA" id="ARBA00022729"/>
    </source>
</evidence>
<keyword evidence="6" id="KW-0998">Cell outer membrane</keyword>
<dbReference type="Gene3D" id="2.40.160.60">
    <property type="entry name" value="Outer membrane protein transport protein (OMPP1/FadL/TodX)"/>
    <property type="match status" value="1"/>
</dbReference>
<sequence>MRFKLKNLLPFLAMASIIIPANALATNGYFLIGFGSKSRAMGGTGVAYNMDGMAAAYNPATMIDSVNEFTVGAELFIPPRAIKHDSSFLGDTNERSTTDLFLIPSMGVTWKLNDKITVGGAFIGAGSQTEYEQNTKKVFNILETEAANEAGVELIQMQMIPSIAYKINDTHSIGFSLVLAGQFFRAEGLEDFETAGFTAGGAGAGGLTGEGFSHSFGSGYRLGWTGKFLADDRLTLGVNYSSRVWMDPFSRYTNLFAESGDFDIPENFAFGLAFKATKDLALTFDFQRINYSKVRSIGNPGPDASNPSEFFSLCPGADKSDCVLGGRLGLGFGWTDQLVYKVGADWKLNEKWNVRAGWNYGKSPILKEEVLFNFLAPATPEHHLTMGGSYIFNPEWIVDFSFVYAFLNTITGPTAFGPTGAVVEGSNASIAMEQYSFGAALKIRF</sequence>
<protein>
    <submittedName>
        <fullName evidence="7">Putative facilitator of salicylate uptake</fullName>
    </submittedName>
</protein>
<dbReference type="AlphaFoldDB" id="A0A3B0W7Z6"/>
<evidence type="ECO:0000256" key="3">
    <source>
        <dbReference type="ARBA" id="ARBA00022692"/>
    </source>
</evidence>
<dbReference type="EMBL" id="UOFE01000024">
    <property type="protein sequence ID" value="VAW52038.1"/>
    <property type="molecule type" value="Genomic_DNA"/>
</dbReference>
<evidence type="ECO:0000256" key="1">
    <source>
        <dbReference type="ARBA" id="ARBA00004571"/>
    </source>
</evidence>
<dbReference type="InterPro" id="IPR005017">
    <property type="entry name" value="OMPP1/FadL/TodX"/>
</dbReference>
<gene>
    <name evidence="7" type="ORF">MNBD_GAMMA05-594</name>
</gene>
<evidence type="ECO:0000256" key="5">
    <source>
        <dbReference type="ARBA" id="ARBA00023136"/>
    </source>
</evidence>
<evidence type="ECO:0000256" key="6">
    <source>
        <dbReference type="ARBA" id="ARBA00023237"/>
    </source>
</evidence>